<feature type="transmembrane region" description="Helical" evidence="1">
    <location>
        <begin position="75"/>
        <end position="96"/>
    </location>
</feature>
<feature type="transmembrane region" description="Helical" evidence="1">
    <location>
        <begin position="6"/>
        <end position="26"/>
    </location>
</feature>
<protein>
    <submittedName>
        <fullName evidence="3">YrhK-like protein</fullName>
    </submittedName>
</protein>
<dbReference type="AlphaFoldDB" id="A0A1I6UA00"/>
<feature type="domain" description="YrhK" evidence="2">
    <location>
        <begin position="44"/>
        <end position="99"/>
    </location>
</feature>
<dbReference type="Proteomes" id="UP000199392">
    <property type="component" value="Unassembled WGS sequence"/>
</dbReference>
<feature type="transmembrane region" description="Helical" evidence="1">
    <location>
        <begin position="47"/>
        <end position="69"/>
    </location>
</feature>
<name>A0A1I6UA00_9RHOB</name>
<keyword evidence="1" id="KW-1133">Transmembrane helix</keyword>
<dbReference type="EMBL" id="FOZW01000007">
    <property type="protein sequence ID" value="SFS98225.1"/>
    <property type="molecule type" value="Genomic_DNA"/>
</dbReference>
<gene>
    <name evidence="3" type="ORF">SAMN04488050_107273</name>
</gene>
<sequence>MISGPGASAPGLFLFGPRAIFCRMKLFDHRNRERNADTRRVYALFEIAHTAVDFGAALCFTLGSVLFFWKQYETPAIWLFTIGSVLFMVKPSLRLAREIKLWRMGKIDRLAEREQKDS</sequence>
<dbReference type="Pfam" id="PF14145">
    <property type="entry name" value="YrhK"/>
    <property type="match status" value="1"/>
</dbReference>
<keyword evidence="1" id="KW-0812">Transmembrane</keyword>
<evidence type="ECO:0000259" key="2">
    <source>
        <dbReference type="Pfam" id="PF14145"/>
    </source>
</evidence>
<accession>A0A1I6UA00</accession>
<keyword evidence="4" id="KW-1185">Reference proteome</keyword>
<evidence type="ECO:0000313" key="4">
    <source>
        <dbReference type="Proteomes" id="UP000199392"/>
    </source>
</evidence>
<keyword evidence="1" id="KW-0472">Membrane</keyword>
<evidence type="ECO:0000256" key="1">
    <source>
        <dbReference type="SAM" id="Phobius"/>
    </source>
</evidence>
<evidence type="ECO:0000313" key="3">
    <source>
        <dbReference type="EMBL" id="SFS98225.1"/>
    </source>
</evidence>
<dbReference type="InterPro" id="IPR025424">
    <property type="entry name" value="YrhK_domain"/>
</dbReference>
<organism evidence="3 4">
    <name type="scientific">Alloyangia pacifica</name>
    <dbReference type="NCBI Taxonomy" id="311180"/>
    <lineage>
        <taxon>Bacteria</taxon>
        <taxon>Pseudomonadati</taxon>
        <taxon>Pseudomonadota</taxon>
        <taxon>Alphaproteobacteria</taxon>
        <taxon>Rhodobacterales</taxon>
        <taxon>Roseobacteraceae</taxon>
        <taxon>Alloyangia</taxon>
    </lineage>
</organism>
<dbReference type="STRING" id="311180.SAMN04488050_107273"/>
<reference evidence="4" key="1">
    <citation type="submission" date="2016-10" db="EMBL/GenBank/DDBJ databases">
        <authorList>
            <person name="Varghese N."/>
            <person name="Submissions S."/>
        </authorList>
    </citation>
    <scope>NUCLEOTIDE SEQUENCE [LARGE SCALE GENOMIC DNA]</scope>
    <source>
        <strain evidence="4">DSM 26894</strain>
    </source>
</reference>
<proteinExistence type="predicted"/>